<accession>A0ACC6SY35</accession>
<keyword evidence="2" id="KW-1185">Reference proteome</keyword>
<comment type="caution">
    <text evidence="1">The sequence shown here is derived from an EMBL/GenBank/DDBJ whole genome shotgun (WGS) entry which is preliminary data.</text>
</comment>
<evidence type="ECO:0000313" key="2">
    <source>
        <dbReference type="Proteomes" id="UP001480082"/>
    </source>
</evidence>
<proteinExistence type="predicted"/>
<dbReference type="EMBL" id="JAMYRI010000006">
    <property type="protein sequence ID" value="MER9284697.1"/>
    <property type="molecule type" value="Genomic_DNA"/>
</dbReference>
<dbReference type="Proteomes" id="UP001480082">
    <property type="component" value="Unassembled WGS sequence"/>
</dbReference>
<evidence type="ECO:0000313" key="1">
    <source>
        <dbReference type="EMBL" id="MER9284697.1"/>
    </source>
</evidence>
<sequence>MNDAYTSIHSCKKSHHTRYIGRLPGDAMANADQPHANRAAQGLVPARWLRVSGKEEGSVAGFNFSTKEGEIEGRFAAAENLLATPHCTDGGDRFAALSGRRLPRAELRQWRRHVRQV</sequence>
<name>A0ACC6SY35_9HYPH</name>
<reference evidence="1 2" key="1">
    <citation type="journal article" date="2024" name="Proc. Natl. Acad. Sci. U.S.A.">
        <title>The evolutionary genomics of adaptation to stress in wild rhizobium bacteria.</title>
        <authorList>
            <person name="Kehlet-Delgado H."/>
            <person name="Montoya A.P."/>
            <person name="Jensen K.T."/>
            <person name="Wendlandt C.E."/>
            <person name="Dexheimer C."/>
            <person name="Roberts M."/>
            <person name="Torres Martinez L."/>
            <person name="Friesen M.L."/>
            <person name="Griffitts J.S."/>
            <person name="Porter S.S."/>
        </authorList>
    </citation>
    <scope>NUCLEOTIDE SEQUENCE [LARGE SCALE GENOMIC DNA]</scope>
    <source>
        <strain evidence="1 2">M0468</strain>
    </source>
</reference>
<organism evidence="1 2">
    <name type="scientific">Mesorhizobium australicum</name>
    <dbReference type="NCBI Taxonomy" id="536018"/>
    <lineage>
        <taxon>Bacteria</taxon>
        <taxon>Pseudomonadati</taxon>
        <taxon>Pseudomonadota</taxon>
        <taxon>Alphaproteobacteria</taxon>
        <taxon>Hyphomicrobiales</taxon>
        <taxon>Phyllobacteriaceae</taxon>
        <taxon>Mesorhizobium</taxon>
    </lineage>
</organism>
<gene>
    <name evidence="1" type="ORF">NKI81_12120</name>
</gene>
<protein>
    <submittedName>
        <fullName evidence="1">Uncharacterized protein</fullName>
    </submittedName>
</protein>